<organism evidence="1">
    <name type="scientific">Arundo donax</name>
    <name type="common">Giant reed</name>
    <name type="synonym">Donax arundinaceus</name>
    <dbReference type="NCBI Taxonomy" id="35708"/>
    <lineage>
        <taxon>Eukaryota</taxon>
        <taxon>Viridiplantae</taxon>
        <taxon>Streptophyta</taxon>
        <taxon>Embryophyta</taxon>
        <taxon>Tracheophyta</taxon>
        <taxon>Spermatophyta</taxon>
        <taxon>Magnoliopsida</taxon>
        <taxon>Liliopsida</taxon>
        <taxon>Poales</taxon>
        <taxon>Poaceae</taxon>
        <taxon>PACMAD clade</taxon>
        <taxon>Arundinoideae</taxon>
        <taxon>Arundineae</taxon>
        <taxon>Arundo</taxon>
    </lineage>
</organism>
<proteinExistence type="predicted"/>
<sequence>MVLEVYRICFLKLISCE</sequence>
<evidence type="ECO:0000313" key="1">
    <source>
        <dbReference type="EMBL" id="JAE18035.1"/>
    </source>
</evidence>
<name>A0A0A9FYY2_ARUDO</name>
<protein>
    <submittedName>
        <fullName evidence="1">Uncharacterized protein</fullName>
    </submittedName>
</protein>
<reference evidence="1" key="1">
    <citation type="submission" date="2014-09" db="EMBL/GenBank/DDBJ databases">
        <authorList>
            <person name="Magalhaes I.L.F."/>
            <person name="Oliveira U."/>
            <person name="Santos F.R."/>
            <person name="Vidigal T.H.D.A."/>
            <person name="Brescovit A.D."/>
            <person name="Santos A.J."/>
        </authorList>
    </citation>
    <scope>NUCLEOTIDE SEQUENCE</scope>
    <source>
        <tissue evidence="1">Shoot tissue taken approximately 20 cm above the soil surface</tissue>
    </source>
</reference>
<reference evidence="1" key="2">
    <citation type="journal article" date="2015" name="Data Brief">
        <title>Shoot transcriptome of the giant reed, Arundo donax.</title>
        <authorList>
            <person name="Barrero R.A."/>
            <person name="Guerrero F.D."/>
            <person name="Moolhuijzen P."/>
            <person name="Goolsby J.A."/>
            <person name="Tidwell J."/>
            <person name="Bellgard S.E."/>
            <person name="Bellgard M.I."/>
        </authorList>
    </citation>
    <scope>NUCLEOTIDE SEQUENCE</scope>
    <source>
        <tissue evidence="1">Shoot tissue taken approximately 20 cm above the soil surface</tissue>
    </source>
</reference>
<dbReference type="EMBL" id="GBRH01179861">
    <property type="protein sequence ID" value="JAE18035.1"/>
    <property type="molecule type" value="Transcribed_RNA"/>
</dbReference>
<accession>A0A0A9FYY2</accession>
<dbReference type="AlphaFoldDB" id="A0A0A9FYY2"/>